<dbReference type="Pfam" id="PF05019">
    <property type="entry name" value="Coq4"/>
    <property type="match status" value="1"/>
</dbReference>
<dbReference type="Proteomes" id="UP000663852">
    <property type="component" value="Unassembled WGS sequence"/>
</dbReference>
<dbReference type="PANTHER" id="PTHR12922:SF7">
    <property type="entry name" value="UBIQUINONE BIOSYNTHESIS PROTEIN COQ4 HOMOLOG, MITOCHONDRIAL"/>
    <property type="match status" value="1"/>
</dbReference>
<keyword evidence="6" id="KW-0479">Metal-binding</keyword>
<evidence type="ECO:0000313" key="8">
    <source>
        <dbReference type="Proteomes" id="UP000663852"/>
    </source>
</evidence>
<evidence type="ECO:0000256" key="5">
    <source>
        <dbReference type="ARBA" id="ARBA00023239"/>
    </source>
</evidence>
<dbReference type="OrthoDB" id="4249at2759"/>
<proteinExistence type="inferred from homology"/>
<evidence type="ECO:0000256" key="4">
    <source>
        <dbReference type="ARBA" id="ARBA00023136"/>
    </source>
</evidence>
<keyword evidence="1 6" id="KW-0831">Ubiquinone biosynthesis</keyword>
<feature type="binding site" evidence="6">
    <location>
        <position position="137"/>
    </location>
    <ligand>
        <name>Zn(2+)</name>
        <dbReference type="ChEBI" id="CHEBI:29105"/>
    </ligand>
</feature>
<comment type="subunit">
    <text evidence="6">Component of a multi-subunit COQ enzyme complex.</text>
</comment>
<gene>
    <name evidence="7" type="ORF">EDS130_LOCUS6976</name>
</gene>
<evidence type="ECO:0000256" key="6">
    <source>
        <dbReference type="HAMAP-Rule" id="MF_03111"/>
    </source>
</evidence>
<feature type="binding site" evidence="6">
    <location>
        <position position="136"/>
    </location>
    <ligand>
        <name>Zn(2+)</name>
        <dbReference type="ChEBI" id="CHEBI:29105"/>
    </ligand>
</feature>
<comment type="function">
    <text evidence="6">Lyase that catalyzes the C1-decarboxylation of 4-hydroxy-3-methoxy-5-(all-trans-polyprenyl)benzoic acid into 2-methoxy-6-(all-trans-polyprenyl)phenol during ubiquinone biosynthesis.</text>
</comment>
<comment type="pathway">
    <text evidence="6">Cofactor biosynthesis; ubiquinone biosynthesis.</text>
</comment>
<dbReference type="PANTHER" id="PTHR12922">
    <property type="entry name" value="UBIQUINONE BIOSYNTHESIS PROTEIN"/>
    <property type="match status" value="1"/>
</dbReference>
<keyword evidence="5 6" id="KW-0456">Lyase</keyword>
<comment type="cofactor">
    <cofactor evidence="6">
        <name>Zn(2+)</name>
        <dbReference type="ChEBI" id="CHEBI:29105"/>
    </cofactor>
</comment>
<reference evidence="7" key="1">
    <citation type="submission" date="2021-02" db="EMBL/GenBank/DDBJ databases">
        <authorList>
            <person name="Nowell W R."/>
        </authorList>
    </citation>
    <scope>NUCLEOTIDE SEQUENCE</scope>
</reference>
<dbReference type="InterPro" id="IPR027540">
    <property type="entry name" value="Coq4_euk"/>
</dbReference>
<dbReference type="GO" id="GO:0008270">
    <property type="term" value="F:zinc ion binding"/>
    <property type="evidence" value="ECO:0007669"/>
    <property type="project" value="UniProtKB-UniRule"/>
</dbReference>
<comment type="subcellular location">
    <subcellularLocation>
        <location evidence="6">Mitochondrion inner membrane</location>
        <topology evidence="6">Peripheral membrane protein</topology>
        <orientation evidence="6">Matrix side</orientation>
    </subcellularLocation>
</comment>
<keyword evidence="6" id="KW-0862">Zinc</keyword>
<dbReference type="EMBL" id="CAJNOJ010000021">
    <property type="protein sequence ID" value="CAF0844064.1"/>
    <property type="molecule type" value="Genomic_DNA"/>
</dbReference>
<evidence type="ECO:0000256" key="1">
    <source>
        <dbReference type="ARBA" id="ARBA00022688"/>
    </source>
</evidence>
<sequence length="266" mass="31070">MFIYPHMDRLYGTHKPTNFVQKSLLAVGSGLMSIADPSRDDMISIFGETTGNLALRSMREQMIVDPEGDRILKERPVINTKTVNLDYLKSLPIGTLGKEYSNFLVKYNLTPDARRPVSFVDDVELAYIMRRYREIHDLTHVTLGMPINMLGEVTVKWFEGIQYGLPMCVLGAFFGPIRLGPRHTAKYLRLTLPWIVRTARQSRSFMNVYFEKHWHKPIQEFRHEQKYDFCWFVIRLLNRTRKISQFIEHINSDLLASSLSCISHWL</sequence>
<accession>A0A813VRL7</accession>
<evidence type="ECO:0000313" key="7">
    <source>
        <dbReference type="EMBL" id="CAF0844064.1"/>
    </source>
</evidence>
<keyword evidence="4 6" id="KW-0472">Membrane</keyword>
<evidence type="ECO:0000256" key="2">
    <source>
        <dbReference type="ARBA" id="ARBA00022792"/>
    </source>
</evidence>
<feature type="binding site" evidence="6">
    <location>
        <position position="140"/>
    </location>
    <ligand>
        <name>Zn(2+)</name>
        <dbReference type="ChEBI" id="CHEBI:29105"/>
    </ligand>
</feature>
<dbReference type="InterPro" id="IPR007715">
    <property type="entry name" value="Coq4"/>
</dbReference>
<keyword evidence="3 6" id="KW-0496">Mitochondrion</keyword>
<organism evidence="7 8">
    <name type="scientific">Adineta ricciae</name>
    <name type="common">Rotifer</name>
    <dbReference type="NCBI Taxonomy" id="249248"/>
    <lineage>
        <taxon>Eukaryota</taxon>
        <taxon>Metazoa</taxon>
        <taxon>Spiralia</taxon>
        <taxon>Gnathifera</taxon>
        <taxon>Rotifera</taxon>
        <taxon>Eurotatoria</taxon>
        <taxon>Bdelloidea</taxon>
        <taxon>Adinetida</taxon>
        <taxon>Adinetidae</taxon>
        <taxon>Adineta</taxon>
    </lineage>
</organism>
<keyword evidence="2 6" id="KW-0999">Mitochondrion inner membrane</keyword>
<protein>
    <recommendedName>
        <fullName evidence="6">Ubiquinone biosynthesis protein COQ4 homolog, mitochondrial</fullName>
    </recommendedName>
    <alternativeName>
        <fullName evidence="6">4-hydroxy-3-methoxy-5-polyprenylbenzoate decarboxylase</fullName>
        <ecNumber evidence="6">4.1.1.130</ecNumber>
    </alternativeName>
    <alternativeName>
        <fullName evidence="6">Coenzyme Q biosynthesis protein 4 homolog</fullName>
    </alternativeName>
</protein>
<dbReference type="AlphaFoldDB" id="A0A813VRL7"/>
<dbReference type="UniPathway" id="UPA00232"/>
<comment type="caution">
    <text evidence="7">The sequence shown here is derived from an EMBL/GenBank/DDBJ whole genome shotgun (WGS) entry which is preliminary data.</text>
</comment>
<dbReference type="HAMAP" id="MF_03111">
    <property type="entry name" value="Coq4"/>
    <property type="match status" value="1"/>
</dbReference>
<evidence type="ECO:0000256" key="3">
    <source>
        <dbReference type="ARBA" id="ARBA00023128"/>
    </source>
</evidence>
<dbReference type="EC" id="4.1.1.130" evidence="6"/>
<feature type="binding site" evidence="6">
    <location>
        <position position="152"/>
    </location>
    <ligand>
        <name>Zn(2+)</name>
        <dbReference type="ChEBI" id="CHEBI:29105"/>
    </ligand>
</feature>
<dbReference type="GO" id="GO:0120539">
    <property type="term" value="F:4-hydroxy-3-methoxy-5-polyprenylbenzoate decarboxylase activity"/>
    <property type="evidence" value="ECO:0007669"/>
    <property type="project" value="UniProtKB-EC"/>
</dbReference>
<comment type="catalytic activity">
    <reaction evidence="6">
        <text>a 4-hydroxy-3-methoxy-5-(all-trans-polyprenyl)benzoate + H(+) = a 2-methoxy-6-(all-trans-polyprenyl)phenol + CO2</text>
        <dbReference type="Rhea" id="RHEA:81179"/>
        <dbReference type="Rhea" id="RHEA-COMP:9551"/>
        <dbReference type="Rhea" id="RHEA-COMP:10931"/>
        <dbReference type="ChEBI" id="CHEBI:15378"/>
        <dbReference type="ChEBI" id="CHEBI:16526"/>
        <dbReference type="ChEBI" id="CHEBI:62731"/>
        <dbReference type="ChEBI" id="CHEBI:84443"/>
        <dbReference type="EC" id="4.1.1.130"/>
    </reaction>
</comment>
<name>A0A813VRL7_ADIRI</name>
<comment type="similarity">
    <text evidence="6">Belongs to the COQ4 family.</text>
</comment>
<dbReference type="GO" id="GO:0031314">
    <property type="term" value="C:extrinsic component of mitochondrial inner membrane"/>
    <property type="evidence" value="ECO:0007669"/>
    <property type="project" value="UniProtKB-UniRule"/>
</dbReference>